<dbReference type="EMBL" id="CP036349">
    <property type="protein sequence ID" value="QDV72007.1"/>
    <property type="molecule type" value="Genomic_DNA"/>
</dbReference>
<evidence type="ECO:0000256" key="1">
    <source>
        <dbReference type="SAM" id="SignalP"/>
    </source>
</evidence>
<name>A0A518K2I9_9BACT</name>
<dbReference type="RefSeq" id="WP_145105520.1">
    <property type="nucleotide sequence ID" value="NZ_CP036349.1"/>
</dbReference>
<dbReference type="InterPro" id="IPR010870">
    <property type="entry name" value="Porin_O/P"/>
</dbReference>
<sequence precursor="true">MVHRLASAALALLLLASLAVAEEPRRLPPPNKASVVDDAVTPTVYQPLFGVACEPGDDPLTPRYEVGAVFDKGVFIRGVDPQRDPYSLYVGARLQLRHTGFTRTADEWTDSAGNTREVRNRNNFDAERVRINFQGTAVDPNLSYYFILDGDSDGQSNVDMLFYAFTYKFDDALQLRVGRWKAASDREWLVSSRFLTLADRSMATEYFRSGITDGLWLLGDLGDGWRYEASLSNGLRSSTRRGFEYDDNLGVAATIYHDPLGDFGPDLIDYACSPAPLVRYGASAAFDKTDDRSDAGFPLGDNNFVTISDGTQLSEVGALGPGARVVSDRIMKASLDFGMKYRGWFMSSEWFFRSIQDISATAPIFVSQIDDHGYRLDTGVFIVPKRLDVIGRVSHVSGPFGDSYEYAAGSNYYWGSGTTDGKLNDRISKLTFDVTYVDGSPVTSPLNDMVAGDRGVLFRTQVQIGF</sequence>
<protein>
    <submittedName>
        <fullName evidence="2">Phosphate-selective porin O and P</fullName>
    </submittedName>
</protein>
<proteinExistence type="predicted"/>
<evidence type="ECO:0000313" key="2">
    <source>
        <dbReference type="EMBL" id="QDV72007.1"/>
    </source>
</evidence>
<gene>
    <name evidence="2" type="ORF">Spa11_01770</name>
</gene>
<dbReference type="AlphaFoldDB" id="A0A518K2I9"/>
<dbReference type="Gene3D" id="2.40.160.10">
    <property type="entry name" value="Porin"/>
    <property type="match status" value="1"/>
</dbReference>
<accession>A0A518K2I9</accession>
<dbReference type="KEGG" id="bmei:Spa11_01770"/>
<dbReference type="InterPro" id="IPR023614">
    <property type="entry name" value="Porin_dom_sf"/>
</dbReference>
<feature type="chain" id="PRO_5022124073" evidence="1">
    <location>
        <begin position="22"/>
        <end position="466"/>
    </location>
</feature>
<feature type="signal peptide" evidence="1">
    <location>
        <begin position="1"/>
        <end position="21"/>
    </location>
</feature>
<keyword evidence="3" id="KW-1185">Reference proteome</keyword>
<dbReference type="Proteomes" id="UP000316426">
    <property type="component" value="Chromosome"/>
</dbReference>
<keyword evidence="1" id="KW-0732">Signal</keyword>
<organism evidence="2 3">
    <name type="scientific">Botrimarina mediterranea</name>
    <dbReference type="NCBI Taxonomy" id="2528022"/>
    <lineage>
        <taxon>Bacteria</taxon>
        <taxon>Pseudomonadati</taxon>
        <taxon>Planctomycetota</taxon>
        <taxon>Planctomycetia</taxon>
        <taxon>Pirellulales</taxon>
        <taxon>Lacipirellulaceae</taxon>
        <taxon>Botrimarina</taxon>
    </lineage>
</organism>
<reference evidence="2 3" key="1">
    <citation type="submission" date="2019-02" db="EMBL/GenBank/DDBJ databases">
        <title>Deep-cultivation of Planctomycetes and their phenomic and genomic characterization uncovers novel biology.</title>
        <authorList>
            <person name="Wiegand S."/>
            <person name="Jogler M."/>
            <person name="Boedeker C."/>
            <person name="Pinto D."/>
            <person name="Vollmers J."/>
            <person name="Rivas-Marin E."/>
            <person name="Kohn T."/>
            <person name="Peeters S.H."/>
            <person name="Heuer A."/>
            <person name="Rast P."/>
            <person name="Oberbeckmann S."/>
            <person name="Bunk B."/>
            <person name="Jeske O."/>
            <person name="Meyerdierks A."/>
            <person name="Storesund J.E."/>
            <person name="Kallscheuer N."/>
            <person name="Luecker S."/>
            <person name="Lage O.M."/>
            <person name="Pohl T."/>
            <person name="Merkel B.J."/>
            <person name="Hornburger P."/>
            <person name="Mueller R.-W."/>
            <person name="Bruemmer F."/>
            <person name="Labrenz M."/>
            <person name="Spormann A.M."/>
            <person name="Op den Camp H."/>
            <person name="Overmann J."/>
            <person name="Amann R."/>
            <person name="Jetten M.S.M."/>
            <person name="Mascher T."/>
            <person name="Medema M.H."/>
            <person name="Devos D.P."/>
            <person name="Kaster A.-K."/>
            <person name="Ovreas L."/>
            <person name="Rohde M."/>
            <person name="Galperin M.Y."/>
            <person name="Jogler C."/>
        </authorList>
    </citation>
    <scope>NUCLEOTIDE SEQUENCE [LARGE SCALE GENOMIC DNA]</scope>
    <source>
        <strain evidence="2 3">Spa11</strain>
    </source>
</reference>
<evidence type="ECO:0000313" key="3">
    <source>
        <dbReference type="Proteomes" id="UP000316426"/>
    </source>
</evidence>
<dbReference type="Pfam" id="PF07396">
    <property type="entry name" value="Porin_O_P"/>
    <property type="match status" value="1"/>
</dbReference>